<evidence type="ECO:0000313" key="2">
    <source>
        <dbReference type="EMBL" id="GAA2016593.1"/>
    </source>
</evidence>
<gene>
    <name evidence="2" type="ORF">GCM10009799_50940</name>
</gene>
<name>A0ABN2TQ12_9ACTN</name>
<protein>
    <recommendedName>
        <fullName evidence="4">Transposase</fullName>
    </recommendedName>
</protein>
<feature type="region of interest" description="Disordered" evidence="1">
    <location>
        <begin position="55"/>
        <end position="77"/>
    </location>
</feature>
<organism evidence="2 3">
    <name type="scientific">Nocardiopsis rhodophaea</name>
    <dbReference type="NCBI Taxonomy" id="280238"/>
    <lineage>
        <taxon>Bacteria</taxon>
        <taxon>Bacillati</taxon>
        <taxon>Actinomycetota</taxon>
        <taxon>Actinomycetes</taxon>
        <taxon>Streptosporangiales</taxon>
        <taxon>Nocardiopsidaceae</taxon>
        <taxon>Nocardiopsis</taxon>
    </lineage>
</organism>
<sequence length="77" mass="9003">MPDHSRSIGPVRFTAYEIRRLLVLVQPRLPHRERVGRGLAWSYWRRCHQAIARGCHQRRNRARASARAAARPPPRLS</sequence>
<keyword evidence="3" id="KW-1185">Reference proteome</keyword>
<accession>A0ABN2TQ12</accession>
<evidence type="ECO:0000256" key="1">
    <source>
        <dbReference type="SAM" id="MobiDB-lite"/>
    </source>
</evidence>
<dbReference type="RefSeq" id="WP_344109733.1">
    <property type="nucleotide sequence ID" value="NZ_BAAAPC010000034.1"/>
</dbReference>
<reference evidence="2 3" key="1">
    <citation type="journal article" date="2019" name="Int. J. Syst. Evol. Microbiol.">
        <title>The Global Catalogue of Microorganisms (GCM) 10K type strain sequencing project: providing services to taxonomists for standard genome sequencing and annotation.</title>
        <authorList>
            <consortium name="The Broad Institute Genomics Platform"/>
            <consortium name="The Broad Institute Genome Sequencing Center for Infectious Disease"/>
            <person name="Wu L."/>
            <person name="Ma J."/>
        </authorList>
    </citation>
    <scope>NUCLEOTIDE SEQUENCE [LARGE SCALE GENOMIC DNA]</scope>
    <source>
        <strain evidence="2 3">JCM 15313</strain>
    </source>
</reference>
<evidence type="ECO:0000313" key="3">
    <source>
        <dbReference type="Proteomes" id="UP001501585"/>
    </source>
</evidence>
<evidence type="ECO:0008006" key="4">
    <source>
        <dbReference type="Google" id="ProtNLM"/>
    </source>
</evidence>
<feature type="compositionally biased region" description="Basic residues" evidence="1">
    <location>
        <begin position="55"/>
        <end position="64"/>
    </location>
</feature>
<comment type="caution">
    <text evidence="2">The sequence shown here is derived from an EMBL/GenBank/DDBJ whole genome shotgun (WGS) entry which is preliminary data.</text>
</comment>
<dbReference type="Proteomes" id="UP001501585">
    <property type="component" value="Unassembled WGS sequence"/>
</dbReference>
<dbReference type="EMBL" id="BAAAPC010000034">
    <property type="protein sequence ID" value="GAA2016593.1"/>
    <property type="molecule type" value="Genomic_DNA"/>
</dbReference>
<proteinExistence type="predicted"/>